<dbReference type="Proteomes" id="UP001491310">
    <property type="component" value="Unassembled WGS sequence"/>
</dbReference>
<gene>
    <name evidence="2" type="ORF">WJX75_007129</name>
</gene>
<name>A0ABR2YVX0_9CHLO</name>
<protein>
    <submittedName>
        <fullName evidence="2">Uncharacterized protein</fullName>
    </submittedName>
</protein>
<feature type="transmembrane region" description="Helical" evidence="1">
    <location>
        <begin position="5"/>
        <end position="29"/>
    </location>
</feature>
<feature type="transmembrane region" description="Helical" evidence="1">
    <location>
        <begin position="49"/>
        <end position="71"/>
    </location>
</feature>
<keyword evidence="1" id="KW-1133">Transmembrane helix</keyword>
<evidence type="ECO:0000256" key="1">
    <source>
        <dbReference type="SAM" id="Phobius"/>
    </source>
</evidence>
<keyword evidence="3" id="KW-1185">Reference proteome</keyword>
<evidence type="ECO:0000313" key="2">
    <source>
        <dbReference type="EMBL" id="KAK9915997.1"/>
    </source>
</evidence>
<sequence length="78" mass="8486">MRTLLFGITAIVYFNPFIVGVSLGSLILHELQPWSSINLQPGSGEASSPLYQAALMWALGMLAESLPALYLHGRERLG</sequence>
<accession>A0ABR2YVX0</accession>
<comment type="caution">
    <text evidence="2">The sequence shown here is derived from an EMBL/GenBank/DDBJ whole genome shotgun (WGS) entry which is preliminary data.</text>
</comment>
<reference evidence="2 3" key="1">
    <citation type="journal article" date="2024" name="Nat. Commun.">
        <title>Phylogenomics reveals the evolutionary origins of lichenization in chlorophyte algae.</title>
        <authorList>
            <person name="Puginier C."/>
            <person name="Libourel C."/>
            <person name="Otte J."/>
            <person name="Skaloud P."/>
            <person name="Haon M."/>
            <person name="Grisel S."/>
            <person name="Petersen M."/>
            <person name="Berrin J.G."/>
            <person name="Delaux P.M."/>
            <person name="Dal Grande F."/>
            <person name="Keller J."/>
        </authorList>
    </citation>
    <scope>NUCLEOTIDE SEQUENCE [LARGE SCALE GENOMIC DNA]</scope>
    <source>
        <strain evidence="2 3">SAG 216-7</strain>
    </source>
</reference>
<keyword evidence="1" id="KW-0812">Transmembrane</keyword>
<evidence type="ECO:0000313" key="3">
    <source>
        <dbReference type="Proteomes" id="UP001491310"/>
    </source>
</evidence>
<dbReference type="EMBL" id="JALJOT010000004">
    <property type="protein sequence ID" value="KAK9915997.1"/>
    <property type="molecule type" value="Genomic_DNA"/>
</dbReference>
<proteinExistence type="predicted"/>
<organism evidence="2 3">
    <name type="scientific">Coccomyxa subellipsoidea</name>
    <dbReference type="NCBI Taxonomy" id="248742"/>
    <lineage>
        <taxon>Eukaryota</taxon>
        <taxon>Viridiplantae</taxon>
        <taxon>Chlorophyta</taxon>
        <taxon>core chlorophytes</taxon>
        <taxon>Trebouxiophyceae</taxon>
        <taxon>Trebouxiophyceae incertae sedis</taxon>
        <taxon>Coccomyxaceae</taxon>
        <taxon>Coccomyxa</taxon>
    </lineage>
</organism>
<keyword evidence="1" id="KW-0472">Membrane</keyword>